<dbReference type="EMBL" id="JAIZAY010000029">
    <property type="protein sequence ID" value="KAJ8019364.1"/>
    <property type="molecule type" value="Genomic_DNA"/>
</dbReference>
<evidence type="ECO:0000313" key="3">
    <source>
        <dbReference type="Proteomes" id="UP001152320"/>
    </source>
</evidence>
<sequence>MYNDVHPIPNSGENMCVNKVFIDSGIEYLKEKGGNNASNRKWQKLSSYNSIFNLTDHDAQVFLLYGEPGYGKSTLALQYVYDWCNRSPGSPLKDIEMLIFLRLRYLKRGMPIFKAIKEFLLPGDTRLSERDVMDIIQSCTSVVIVFDGFDEYSNKGDNSKDDVIQIIARQMFRDFKIILTSRPPSRPPKLSYASLQVRLTGFDDQAKERYLLKAVVDGDTEAAARIMRRLPQNSTLADICQVPMFFVMFAHMSHDKETSLELDSVTKFFRYIMACFYEHIKIKADTDSSPTKNTSATKHHKLDKIAFDSLQGKDQHSDWRSDRLVEVIEEPLYNELVEVGILVEKNVERFVDEPGTSFTDLIERRKDVSFYHKLFCEWYAAHYVAEQIYGLELSSLQRFFEKMDPFSLQYFYRFACGLNDTAADKIIQYLHNIEGGDKFSILCMFEKTREIDEIKDIIRQMCFEGVIISGYDSLLLQRSSMQLLEIATEYKVSFSTHPFTAYKLIILSLQQGQRLAILSLVLETAHSDGKKSSISKSPEILLSSMSFLLFQRYLLRHFFNVDLQ</sequence>
<protein>
    <submittedName>
        <fullName evidence="2">Nucleotide-binding oligomerization domain-containing protein 2</fullName>
    </submittedName>
</protein>
<dbReference type="InterPro" id="IPR027417">
    <property type="entry name" value="P-loop_NTPase"/>
</dbReference>
<gene>
    <name evidence="2" type="ORF">HOLleu_42084</name>
</gene>
<evidence type="ECO:0000313" key="2">
    <source>
        <dbReference type="EMBL" id="KAJ8019364.1"/>
    </source>
</evidence>
<keyword evidence="3" id="KW-1185">Reference proteome</keyword>
<feature type="domain" description="NACHT" evidence="1">
    <location>
        <begin position="60"/>
        <end position="183"/>
    </location>
</feature>
<dbReference type="AlphaFoldDB" id="A0A9Q0YF77"/>
<dbReference type="SUPFAM" id="SSF52540">
    <property type="entry name" value="P-loop containing nucleoside triphosphate hydrolases"/>
    <property type="match status" value="1"/>
</dbReference>
<evidence type="ECO:0000259" key="1">
    <source>
        <dbReference type="PROSITE" id="PS50837"/>
    </source>
</evidence>
<dbReference type="PROSITE" id="PS50837">
    <property type="entry name" value="NACHT"/>
    <property type="match status" value="1"/>
</dbReference>
<proteinExistence type="predicted"/>
<dbReference type="OrthoDB" id="427518at2759"/>
<accession>A0A9Q0YF77</accession>
<comment type="caution">
    <text evidence="2">The sequence shown here is derived from an EMBL/GenBank/DDBJ whole genome shotgun (WGS) entry which is preliminary data.</text>
</comment>
<name>A0A9Q0YF77_HOLLE</name>
<organism evidence="2 3">
    <name type="scientific">Holothuria leucospilota</name>
    <name type="common">Black long sea cucumber</name>
    <name type="synonym">Mertensiothuria leucospilota</name>
    <dbReference type="NCBI Taxonomy" id="206669"/>
    <lineage>
        <taxon>Eukaryota</taxon>
        <taxon>Metazoa</taxon>
        <taxon>Echinodermata</taxon>
        <taxon>Eleutherozoa</taxon>
        <taxon>Echinozoa</taxon>
        <taxon>Holothuroidea</taxon>
        <taxon>Aspidochirotacea</taxon>
        <taxon>Aspidochirotida</taxon>
        <taxon>Holothuriidae</taxon>
        <taxon>Holothuria</taxon>
    </lineage>
</organism>
<dbReference type="PANTHER" id="PTHR46312">
    <property type="entry name" value="NACHT DOMAIN-CONTAINING PROTEIN"/>
    <property type="match status" value="1"/>
</dbReference>
<dbReference type="PANTHER" id="PTHR46312:SF2">
    <property type="entry name" value="NUCLEOTIDE-BINDING OLIGOMERIZATION DOMAIN-CONTAINING PROTEIN 2-LIKE"/>
    <property type="match status" value="1"/>
</dbReference>
<dbReference type="InterPro" id="IPR007111">
    <property type="entry name" value="NACHT_NTPase"/>
</dbReference>
<reference evidence="2" key="1">
    <citation type="submission" date="2021-10" db="EMBL/GenBank/DDBJ databases">
        <title>Tropical sea cucumber genome reveals ecological adaptation and Cuvierian tubules defense mechanism.</title>
        <authorList>
            <person name="Chen T."/>
        </authorList>
    </citation>
    <scope>NUCLEOTIDE SEQUENCE</scope>
    <source>
        <strain evidence="2">Nanhai2018</strain>
        <tissue evidence="2">Muscle</tissue>
    </source>
</reference>
<dbReference type="Gene3D" id="3.40.50.300">
    <property type="entry name" value="P-loop containing nucleotide triphosphate hydrolases"/>
    <property type="match status" value="1"/>
</dbReference>
<dbReference type="Proteomes" id="UP001152320">
    <property type="component" value="Unassembled WGS sequence"/>
</dbReference>
<dbReference type="Pfam" id="PF05729">
    <property type="entry name" value="NACHT"/>
    <property type="match status" value="1"/>
</dbReference>